<keyword evidence="4 7" id="KW-0067">ATP-binding</keyword>
<evidence type="ECO:0000313" key="7">
    <source>
        <dbReference type="EMBL" id="QGG94056.1"/>
    </source>
</evidence>
<accession>A0A5Q2RI72</accession>
<dbReference type="Proteomes" id="UP000334019">
    <property type="component" value="Chromosome"/>
</dbReference>
<keyword evidence="8" id="KW-1185">Reference proteome</keyword>
<gene>
    <name evidence="7" type="ORF">GH723_02460</name>
</gene>
<evidence type="ECO:0000313" key="8">
    <source>
        <dbReference type="Proteomes" id="UP000334019"/>
    </source>
</evidence>
<dbReference type="GO" id="GO:0015807">
    <property type="term" value="P:L-amino acid transport"/>
    <property type="evidence" value="ECO:0007669"/>
    <property type="project" value="TreeGrafter"/>
</dbReference>
<dbReference type="AlphaFoldDB" id="A0A5Q2RI72"/>
<dbReference type="PANTHER" id="PTHR43820">
    <property type="entry name" value="HIGH-AFFINITY BRANCHED-CHAIN AMINO ACID TRANSPORT ATP-BINDING PROTEIN LIVF"/>
    <property type="match status" value="1"/>
</dbReference>
<evidence type="ECO:0000256" key="5">
    <source>
        <dbReference type="ARBA" id="ARBA00022970"/>
    </source>
</evidence>
<keyword evidence="3" id="KW-0547">Nucleotide-binding</keyword>
<organism evidence="7 8">
    <name type="scientific">Actinomarinicola tropica</name>
    <dbReference type="NCBI Taxonomy" id="2789776"/>
    <lineage>
        <taxon>Bacteria</taxon>
        <taxon>Bacillati</taxon>
        <taxon>Actinomycetota</taxon>
        <taxon>Acidimicrobiia</taxon>
        <taxon>Acidimicrobiales</taxon>
        <taxon>Iamiaceae</taxon>
        <taxon>Actinomarinicola</taxon>
    </lineage>
</organism>
<dbReference type="SMART" id="SM00382">
    <property type="entry name" value="AAA"/>
    <property type="match status" value="1"/>
</dbReference>
<dbReference type="InterPro" id="IPR052156">
    <property type="entry name" value="BCAA_Transport_ATP-bd_LivF"/>
</dbReference>
<evidence type="ECO:0000256" key="1">
    <source>
        <dbReference type="ARBA" id="ARBA00005417"/>
    </source>
</evidence>
<feature type="domain" description="ABC transporter" evidence="6">
    <location>
        <begin position="5"/>
        <end position="236"/>
    </location>
</feature>
<dbReference type="PANTHER" id="PTHR43820:SF4">
    <property type="entry name" value="HIGH-AFFINITY BRANCHED-CHAIN AMINO ACID TRANSPORT ATP-BINDING PROTEIN LIVF"/>
    <property type="match status" value="1"/>
</dbReference>
<evidence type="ECO:0000256" key="3">
    <source>
        <dbReference type="ARBA" id="ARBA00022741"/>
    </source>
</evidence>
<dbReference type="GO" id="GO:0016887">
    <property type="term" value="F:ATP hydrolysis activity"/>
    <property type="evidence" value="ECO:0007669"/>
    <property type="project" value="InterPro"/>
</dbReference>
<dbReference type="InterPro" id="IPR003593">
    <property type="entry name" value="AAA+_ATPase"/>
</dbReference>
<protein>
    <submittedName>
        <fullName evidence="7">ATP-binding cassette domain-containing protein</fullName>
    </submittedName>
</protein>
<dbReference type="RefSeq" id="WP_153758162.1">
    <property type="nucleotide sequence ID" value="NZ_CP045851.1"/>
</dbReference>
<dbReference type="InterPro" id="IPR003439">
    <property type="entry name" value="ABC_transporter-like_ATP-bd"/>
</dbReference>
<dbReference type="KEGG" id="atq:GH723_02460"/>
<dbReference type="PROSITE" id="PS50893">
    <property type="entry name" value="ABC_TRANSPORTER_2"/>
    <property type="match status" value="1"/>
</dbReference>
<dbReference type="Pfam" id="PF00005">
    <property type="entry name" value="ABC_tran"/>
    <property type="match status" value="1"/>
</dbReference>
<sequence>MTATLSVRGLSAGYGGVTVIHDVDLDVDTDAFVAVVGVNGAGKTTTLRAIMGLADIFGGTVELGGESLVGARTSDRVRAGLALCPEGREVFPSLTVEENLLTGAIAGDDWTGRADALGRVYELLPRLGERRSQAAGTMSGGEQQQLALGRALMSGTTVLLVDEASLGLAPVMVDWVFEILGAIHASGTAVMAVEQNIRISAVATQIVVLEQGTVTDRLEADEVGSGLHEAAKAAYFGTGGT</sequence>
<evidence type="ECO:0000256" key="4">
    <source>
        <dbReference type="ARBA" id="ARBA00022840"/>
    </source>
</evidence>
<evidence type="ECO:0000259" key="6">
    <source>
        <dbReference type="PROSITE" id="PS50893"/>
    </source>
</evidence>
<dbReference type="GO" id="GO:0005524">
    <property type="term" value="F:ATP binding"/>
    <property type="evidence" value="ECO:0007669"/>
    <property type="project" value="UniProtKB-KW"/>
</dbReference>
<dbReference type="EMBL" id="CP045851">
    <property type="protein sequence ID" value="QGG94056.1"/>
    <property type="molecule type" value="Genomic_DNA"/>
</dbReference>
<dbReference type="CDD" id="cd03224">
    <property type="entry name" value="ABC_TM1139_LivF_branched"/>
    <property type="match status" value="1"/>
</dbReference>
<reference evidence="7 8" key="1">
    <citation type="submission" date="2019-11" db="EMBL/GenBank/DDBJ databases">
        <authorList>
            <person name="He Y."/>
        </authorList>
    </citation>
    <scope>NUCLEOTIDE SEQUENCE [LARGE SCALE GENOMIC DNA]</scope>
    <source>
        <strain evidence="7 8">SCSIO 58843</strain>
    </source>
</reference>
<proteinExistence type="inferred from homology"/>
<keyword evidence="5" id="KW-0029">Amino-acid transport</keyword>
<dbReference type="SUPFAM" id="SSF52540">
    <property type="entry name" value="P-loop containing nucleoside triphosphate hydrolases"/>
    <property type="match status" value="1"/>
</dbReference>
<evidence type="ECO:0000256" key="2">
    <source>
        <dbReference type="ARBA" id="ARBA00022448"/>
    </source>
</evidence>
<dbReference type="GO" id="GO:0015658">
    <property type="term" value="F:branched-chain amino acid transmembrane transporter activity"/>
    <property type="evidence" value="ECO:0007669"/>
    <property type="project" value="TreeGrafter"/>
</dbReference>
<keyword evidence="2" id="KW-0813">Transport</keyword>
<comment type="similarity">
    <text evidence="1">Belongs to the ABC transporter superfamily.</text>
</comment>
<name>A0A5Q2RI72_9ACTN</name>
<dbReference type="InterPro" id="IPR027417">
    <property type="entry name" value="P-loop_NTPase"/>
</dbReference>
<dbReference type="Gene3D" id="3.40.50.300">
    <property type="entry name" value="P-loop containing nucleotide triphosphate hydrolases"/>
    <property type="match status" value="1"/>
</dbReference>